<dbReference type="PANTHER" id="PTHR43300">
    <property type="entry name" value="ACETYLTRANSFERASE"/>
    <property type="match status" value="1"/>
</dbReference>
<dbReference type="InterPro" id="IPR050179">
    <property type="entry name" value="Trans_hexapeptide_repeat"/>
</dbReference>
<dbReference type="PANTHER" id="PTHR43300:SF4">
    <property type="entry name" value="ACYL-[ACYL-CARRIER-PROTEIN]--UDP-N-ACETYLGLUCOSAMINE O-ACYLTRANSFERASE"/>
    <property type="match status" value="1"/>
</dbReference>
<dbReference type="Pfam" id="PF00132">
    <property type="entry name" value="Hexapep"/>
    <property type="match status" value="2"/>
</dbReference>
<dbReference type="Gene3D" id="2.160.10.10">
    <property type="entry name" value="Hexapeptide repeat proteins"/>
    <property type="match status" value="2"/>
</dbReference>
<name>A0A151B5G3_9CLOT</name>
<accession>A0A151B5G3</accession>
<dbReference type="InterPro" id="IPR001451">
    <property type="entry name" value="Hexapep"/>
</dbReference>
<keyword evidence="4" id="KW-1185">Reference proteome</keyword>
<organism evidence="3 4">
    <name type="scientific">Clostridium tepidiprofundi DSM 19306</name>
    <dbReference type="NCBI Taxonomy" id="1121338"/>
    <lineage>
        <taxon>Bacteria</taxon>
        <taxon>Bacillati</taxon>
        <taxon>Bacillota</taxon>
        <taxon>Clostridia</taxon>
        <taxon>Eubacteriales</taxon>
        <taxon>Clostridiaceae</taxon>
        <taxon>Clostridium</taxon>
    </lineage>
</organism>
<keyword evidence="3" id="KW-0012">Acyltransferase</keyword>
<sequence>MKYISEKSTIGDNVNIGHFVVIEDNVVIGDNCVIGSNVVIYEGTKIGNNVRIDDNTVIGKQPMRSVNSVFKDEEKLPPAIIGNDCLIGAGVVIYCGCKIGNKTLIADLATIRENVTVGEKTIVGRGVAIENFCEVGSYCKLETNAYITAYSTLEDYVFIAPGVVTSNDNFAARSKERFKHFKGVTVKKGGRIGAQATILPGKVIEKDGFAAAGSVVTKNIEEAKIVAGNPAKVIRDVPEDQLLENQ</sequence>
<dbReference type="RefSeq" id="WP_066823341.1">
    <property type="nucleotide sequence ID" value="NZ_LTBA01000006.1"/>
</dbReference>
<evidence type="ECO:0000313" key="4">
    <source>
        <dbReference type="Proteomes" id="UP000075531"/>
    </source>
</evidence>
<proteinExistence type="predicted"/>
<evidence type="ECO:0000313" key="3">
    <source>
        <dbReference type="EMBL" id="KYH35145.1"/>
    </source>
</evidence>
<dbReference type="PATRIC" id="fig|1121338.3.peg.995"/>
<keyword evidence="1 3" id="KW-0808">Transferase</keyword>
<keyword evidence="2" id="KW-0677">Repeat</keyword>
<dbReference type="EC" id="2.3.1.197" evidence="3"/>
<dbReference type="InterPro" id="IPR018357">
    <property type="entry name" value="Hexapep_transf_CS"/>
</dbReference>
<dbReference type="GO" id="GO:0016746">
    <property type="term" value="F:acyltransferase activity"/>
    <property type="evidence" value="ECO:0007669"/>
    <property type="project" value="UniProtKB-KW"/>
</dbReference>
<evidence type="ECO:0000256" key="2">
    <source>
        <dbReference type="ARBA" id="ARBA00022737"/>
    </source>
</evidence>
<dbReference type="SUPFAM" id="SSF51161">
    <property type="entry name" value="Trimeric LpxA-like enzymes"/>
    <property type="match status" value="1"/>
</dbReference>
<dbReference type="CDD" id="cd03358">
    <property type="entry name" value="LbH_WxcM_N_like"/>
    <property type="match status" value="1"/>
</dbReference>
<dbReference type="PROSITE" id="PS00101">
    <property type="entry name" value="HEXAPEP_TRANSFERASES"/>
    <property type="match status" value="1"/>
</dbReference>
<dbReference type="Proteomes" id="UP000075531">
    <property type="component" value="Unassembled WGS sequence"/>
</dbReference>
<dbReference type="InterPro" id="IPR011004">
    <property type="entry name" value="Trimer_LpxA-like_sf"/>
</dbReference>
<gene>
    <name evidence="3" type="primary">fdtC_1</name>
    <name evidence="3" type="ORF">CLTEP_09650</name>
</gene>
<dbReference type="STRING" id="1121338.CLTEP_09650"/>
<comment type="caution">
    <text evidence="3">The sequence shown here is derived from an EMBL/GenBank/DDBJ whole genome shotgun (WGS) entry which is preliminary data.</text>
</comment>
<protein>
    <submittedName>
        <fullName evidence="3">dTDP-3-amino-3,6-dideoxy-alpha-D-galactopyranose 3-N-acetyltransferase</fullName>
        <ecNumber evidence="3">2.3.1.197</ecNumber>
    </submittedName>
</protein>
<dbReference type="EMBL" id="LTBA01000006">
    <property type="protein sequence ID" value="KYH35145.1"/>
    <property type="molecule type" value="Genomic_DNA"/>
</dbReference>
<dbReference type="AlphaFoldDB" id="A0A151B5G3"/>
<reference evidence="3 4" key="1">
    <citation type="submission" date="2016-02" db="EMBL/GenBank/DDBJ databases">
        <title>Genome sequence of Clostridium tepidiprofundi DSM 19306.</title>
        <authorList>
            <person name="Poehlein A."/>
            <person name="Daniel R."/>
        </authorList>
    </citation>
    <scope>NUCLEOTIDE SEQUENCE [LARGE SCALE GENOMIC DNA]</scope>
    <source>
        <strain evidence="3 4">DSM 19306</strain>
    </source>
</reference>
<dbReference type="OrthoDB" id="9782926at2"/>
<evidence type="ECO:0000256" key="1">
    <source>
        <dbReference type="ARBA" id="ARBA00022679"/>
    </source>
</evidence>